<organism evidence="2 3">
    <name type="scientific">Isoptericola sediminis</name>
    <dbReference type="NCBI Taxonomy" id="2733572"/>
    <lineage>
        <taxon>Bacteria</taxon>
        <taxon>Bacillati</taxon>
        <taxon>Actinomycetota</taxon>
        <taxon>Actinomycetes</taxon>
        <taxon>Micrococcales</taxon>
        <taxon>Promicromonosporaceae</taxon>
        <taxon>Isoptericola</taxon>
    </lineage>
</organism>
<comment type="caution">
    <text evidence="2">The sequence shown here is derived from an EMBL/GenBank/DDBJ whole genome shotgun (WGS) entry which is preliminary data.</text>
</comment>
<dbReference type="PANTHER" id="PTHR35908:SF1">
    <property type="entry name" value="CONSERVED PROTEIN"/>
    <property type="match status" value="1"/>
</dbReference>
<protein>
    <submittedName>
        <fullName evidence="2">VOC family protein</fullName>
    </submittedName>
</protein>
<dbReference type="PROSITE" id="PS51819">
    <property type="entry name" value="VOC"/>
    <property type="match status" value="1"/>
</dbReference>
<dbReference type="InterPro" id="IPR041581">
    <property type="entry name" value="Glyoxalase_6"/>
</dbReference>
<accession>A0A849K1Q4</accession>
<evidence type="ECO:0000259" key="1">
    <source>
        <dbReference type="PROSITE" id="PS51819"/>
    </source>
</evidence>
<dbReference type="InterPro" id="IPR037523">
    <property type="entry name" value="VOC_core"/>
</dbReference>
<reference evidence="2 3" key="1">
    <citation type="submission" date="2020-05" db="EMBL/GenBank/DDBJ databases">
        <title>Genome sequence of Isoptericola sp. JC619 isolated from Chilika lagoon, India.</title>
        <authorList>
            <person name="Kumar D."/>
            <person name="Appam K."/>
            <person name="Gandham S."/>
            <person name="Uppada J."/>
            <person name="Sasikala C."/>
            <person name="Venkata Ramana C."/>
        </authorList>
    </citation>
    <scope>NUCLEOTIDE SEQUENCE [LARGE SCALE GENOMIC DNA]</scope>
    <source>
        <strain evidence="2 3">JC619</strain>
    </source>
</reference>
<evidence type="ECO:0000313" key="3">
    <source>
        <dbReference type="Proteomes" id="UP000557204"/>
    </source>
</evidence>
<name>A0A849K1Q4_9MICO</name>
<keyword evidence="3" id="KW-1185">Reference proteome</keyword>
<dbReference type="PANTHER" id="PTHR35908">
    <property type="entry name" value="HYPOTHETICAL FUSION PROTEIN"/>
    <property type="match status" value="1"/>
</dbReference>
<dbReference type="SUPFAM" id="SSF54593">
    <property type="entry name" value="Glyoxalase/Bleomycin resistance protein/Dihydroxybiphenyl dioxygenase"/>
    <property type="match status" value="2"/>
</dbReference>
<dbReference type="AlphaFoldDB" id="A0A849K1Q4"/>
<dbReference type="EMBL" id="JABFAJ010000006">
    <property type="protein sequence ID" value="NNU26641.1"/>
    <property type="molecule type" value="Genomic_DNA"/>
</dbReference>
<dbReference type="Pfam" id="PF18029">
    <property type="entry name" value="Glyoxalase_6"/>
    <property type="match status" value="2"/>
</dbReference>
<dbReference type="RefSeq" id="WP_171246158.1">
    <property type="nucleotide sequence ID" value="NZ_JABFAJ010000006.1"/>
</dbReference>
<proteinExistence type="predicted"/>
<gene>
    <name evidence="2" type="ORF">HLI28_03675</name>
</gene>
<dbReference type="Gene3D" id="3.10.180.10">
    <property type="entry name" value="2,3-Dihydroxybiphenyl 1,2-Dioxygenase, domain 1"/>
    <property type="match status" value="2"/>
</dbReference>
<sequence>MADTAPPAASPVAMIDALVLDAPDPRASATFWRELTGGTVEQEDADGWITLALPGGWSLAFQPAPDLVLARWPGQEHPQQLHLDLLVPDVAAAVARAESLGATVLRENERWTTLADPAGHPFDLCLAEDVDALSVMGVMFDVPDASAAAAFWARILGEEVVHDADGTAMLSGSRPLLFQQVEGYNPPRWPDPAAPQQGHLDLAIGPQTQDEAEARALAAGATRLPGQGEMFRVFADPAGHPFCLCRF</sequence>
<evidence type="ECO:0000313" key="2">
    <source>
        <dbReference type="EMBL" id="NNU26641.1"/>
    </source>
</evidence>
<feature type="domain" description="VOC" evidence="1">
    <location>
        <begin position="14"/>
        <end position="132"/>
    </location>
</feature>
<dbReference type="CDD" id="cd06587">
    <property type="entry name" value="VOC"/>
    <property type="match status" value="1"/>
</dbReference>
<dbReference type="Proteomes" id="UP000557204">
    <property type="component" value="Unassembled WGS sequence"/>
</dbReference>
<dbReference type="InterPro" id="IPR029068">
    <property type="entry name" value="Glyas_Bleomycin-R_OHBP_Dase"/>
</dbReference>